<accession>A0A941ER70</accession>
<evidence type="ECO:0000313" key="4">
    <source>
        <dbReference type="EMBL" id="MBR7833619.1"/>
    </source>
</evidence>
<evidence type="ECO:0000313" key="5">
    <source>
        <dbReference type="Proteomes" id="UP000675781"/>
    </source>
</evidence>
<keyword evidence="1 2" id="KW-0238">DNA-binding</keyword>
<dbReference type="Gene3D" id="2.40.50.140">
    <property type="entry name" value="Nucleic acid-binding proteins"/>
    <property type="match status" value="1"/>
</dbReference>
<gene>
    <name evidence="4" type="primary">ssb</name>
    <name evidence="4" type="ORF">KDL01_10110</name>
</gene>
<comment type="caution">
    <text evidence="2">Lacks conserved residue(s) required for the propagation of feature annotation.</text>
</comment>
<dbReference type="EMBL" id="JAGSOG010000035">
    <property type="protein sequence ID" value="MBR7833619.1"/>
    <property type="molecule type" value="Genomic_DNA"/>
</dbReference>
<comment type="caution">
    <text evidence="4">The sequence shown here is derived from an EMBL/GenBank/DDBJ whole genome shotgun (WGS) entry which is preliminary data.</text>
</comment>
<name>A0A941ER70_9ACTN</name>
<evidence type="ECO:0000256" key="2">
    <source>
        <dbReference type="HAMAP-Rule" id="MF_00984"/>
    </source>
</evidence>
<dbReference type="CDD" id="cd04496">
    <property type="entry name" value="SSB_OBF"/>
    <property type="match status" value="1"/>
</dbReference>
<proteinExistence type="inferred from homology"/>
<dbReference type="PROSITE" id="PS50935">
    <property type="entry name" value="SSB"/>
    <property type="match status" value="1"/>
</dbReference>
<comment type="subunit">
    <text evidence="2">Homotetramer.</text>
</comment>
<protein>
    <recommendedName>
        <fullName evidence="2 3">Single-stranded DNA-binding protein</fullName>
        <shortName evidence="2">SSB</shortName>
    </recommendedName>
</protein>
<dbReference type="GO" id="GO:0006260">
    <property type="term" value="P:DNA replication"/>
    <property type="evidence" value="ECO:0007669"/>
    <property type="project" value="InterPro"/>
</dbReference>
<dbReference type="PANTHER" id="PTHR10302:SF27">
    <property type="entry name" value="SINGLE-STRANDED DNA-BINDING PROTEIN"/>
    <property type="match status" value="1"/>
</dbReference>
<keyword evidence="5" id="KW-1185">Reference proteome</keyword>
<dbReference type="Proteomes" id="UP000675781">
    <property type="component" value="Unassembled WGS sequence"/>
</dbReference>
<sequence>MSITTAITVIGNLTDDPQVRFTQSGTSVASVTIASTERVYDRSSGEWKDGETTFIRGTVWKNNGAENLTDSLEKGSRVIAHGKLKQRSYKDRDGIDRTVIEMEIDELGASLKYATAKTTKIRRSAQAANETWQTAGV</sequence>
<evidence type="ECO:0000256" key="1">
    <source>
        <dbReference type="ARBA" id="ARBA00023125"/>
    </source>
</evidence>
<dbReference type="InterPro" id="IPR012340">
    <property type="entry name" value="NA-bd_OB-fold"/>
</dbReference>
<dbReference type="AlphaFoldDB" id="A0A941ER70"/>
<dbReference type="GO" id="GO:0009295">
    <property type="term" value="C:nucleoid"/>
    <property type="evidence" value="ECO:0007669"/>
    <property type="project" value="TreeGrafter"/>
</dbReference>
<dbReference type="SUPFAM" id="SSF50249">
    <property type="entry name" value="Nucleic acid-binding proteins"/>
    <property type="match status" value="1"/>
</dbReference>
<dbReference type="GO" id="GO:0003697">
    <property type="term" value="F:single-stranded DNA binding"/>
    <property type="evidence" value="ECO:0007669"/>
    <property type="project" value="UniProtKB-UniRule"/>
</dbReference>
<dbReference type="InterPro" id="IPR011344">
    <property type="entry name" value="ssDNA-bd"/>
</dbReference>
<dbReference type="HAMAP" id="MF_00984">
    <property type="entry name" value="SSB"/>
    <property type="match status" value="1"/>
</dbReference>
<evidence type="ECO:0000256" key="3">
    <source>
        <dbReference type="RuleBase" id="RU000524"/>
    </source>
</evidence>
<dbReference type="NCBIfam" id="TIGR00621">
    <property type="entry name" value="ssb"/>
    <property type="match status" value="1"/>
</dbReference>
<reference evidence="4" key="1">
    <citation type="submission" date="2021-04" db="EMBL/GenBank/DDBJ databases">
        <title>Genome based classification of Actinospica acidithermotolerans sp. nov., an actinobacterium isolated from an Indonesian hot spring.</title>
        <authorList>
            <person name="Kusuma A.B."/>
            <person name="Putra K.E."/>
            <person name="Nafisah S."/>
            <person name="Loh J."/>
            <person name="Nouioui I."/>
            <person name="Goodfellow M."/>
        </authorList>
    </citation>
    <scope>NUCLEOTIDE SEQUENCE</scope>
    <source>
        <strain evidence="4">CSCA 57</strain>
    </source>
</reference>
<dbReference type="PANTHER" id="PTHR10302">
    <property type="entry name" value="SINGLE-STRANDED DNA-BINDING PROTEIN"/>
    <property type="match status" value="1"/>
</dbReference>
<dbReference type="InterPro" id="IPR000424">
    <property type="entry name" value="Primosome_PriB/ssb"/>
</dbReference>
<dbReference type="RefSeq" id="WP_212528138.1">
    <property type="nucleotide sequence ID" value="NZ_JAGSOG010000035.1"/>
</dbReference>
<dbReference type="Pfam" id="PF00436">
    <property type="entry name" value="SSB"/>
    <property type="match status" value="1"/>
</dbReference>
<organism evidence="4 5">
    <name type="scientific">Actinospica durhamensis</name>
    <dbReference type="NCBI Taxonomy" id="1508375"/>
    <lineage>
        <taxon>Bacteria</taxon>
        <taxon>Bacillati</taxon>
        <taxon>Actinomycetota</taxon>
        <taxon>Actinomycetes</taxon>
        <taxon>Catenulisporales</taxon>
        <taxon>Actinospicaceae</taxon>
        <taxon>Actinospica</taxon>
    </lineage>
</organism>